<dbReference type="GO" id="GO:0003700">
    <property type="term" value="F:DNA-binding transcription factor activity"/>
    <property type="evidence" value="ECO:0007669"/>
    <property type="project" value="InterPro"/>
</dbReference>
<evidence type="ECO:0000256" key="2">
    <source>
        <dbReference type="ARBA" id="ARBA00005993"/>
    </source>
</evidence>
<dbReference type="PANTHER" id="PTHR45886">
    <property type="entry name" value="NUCLEAR HORMONE RECEPTOR FAMILY-RELATED-RELATED"/>
    <property type="match status" value="1"/>
</dbReference>
<evidence type="ECO:0000256" key="6">
    <source>
        <dbReference type="ARBA" id="ARBA00023015"/>
    </source>
</evidence>
<dbReference type="SUPFAM" id="SSF48508">
    <property type="entry name" value="Nuclear receptor ligand-binding domain"/>
    <property type="match status" value="1"/>
</dbReference>
<dbReference type="Gene3D" id="1.10.565.10">
    <property type="entry name" value="Retinoid X Receptor"/>
    <property type="match status" value="1"/>
</dbReference>
<dbReference type="PROSITE" id="PS00031">
    <property type="entry name" value="NUCLEAR_REC_DBD_1"/>
    <property type="match status" value="1"/>
</dbReference>
<keyword evidence="8" id="KW-0804">Transcription</keyword>
<comment type="subcellular location">
    <subcellularLocation>
        <location evidence="1">Nucleus</location>
    </subcellularLocation>
</comment>
<evidence type="ECO:0000256" key="10">
    <source>
        <dbReference type="ARBA" id="ARBA00023242"/>
    </source>
</evidence>
<dbReference type="CDD" id="cd06960">
    <property type="entry name" value="NR_DBD_HNF4A"/>
    <property type="match status" value="1"/>
</dbReference>
<name>A0A914DFV8_9BILA</name>
<dbReference type="InterPro" id="IPR035500">
    <property type="entry name" value="NHR-like_dom_sf"/>
</dbReference>
<keyword evidence="10" id="KW-0539">Nucleus</keyword>
<dbReference type="AlphaFoldDB" id="A0A914DFV8"/>
<dbReference type="InterPro" id="IPR049636">
    <property type="entry name" value="HNF4-like_DBD"/>
</dbReference>
<dbReference type="Gene3D" id="3.30.50.10">
    <property type="entry name" value="Erythroid Transcription Factor GATA-1, subunit A"/>
    <property type="match status" value="1"/>
</dbReference>
<evidence type="ECO:0000256" key="1">
    <source>
        <dbReference type="ARBA" id="ARBA00004123"/>
    </source>
</evidence>
<protein>
    <submittedName>
        <fullName evidence="13">Nuclear receptor domain-containing protein</fullName>
    </submittedName>
</protein>
<dbReference type="WBParaSite" id="ACRNAN_scaffold2612.g19643.t1">
    <property type="protein sequence ID" value="ACRNAN_scaffold2612.g19643.t1"/>
    <property type="gene ID" value="ACRNAN_scaffold2612.g19643"/>
</dbReference>
<dbReference type="GO" id="GO:0008270">
    <property type="term" value="F:zinc ion binding"/>
    <property type="evidence" value="ECO:0007669"/>
    <property type="project" value="UniProtKB-KW"/>
</dbReference>
<keyword evidence="6" id="KW-0805">Transcription regulation</keyword>
<keyword evidence="5" id="KW-0862">Zinc</keyword>
<dbReference type="GO" id="GO:0005634">
    <property type="term" value="C:nucleus"/>
    <property type="evidence" value="ECO:0007669"/>
    <property type="project" value="UniProtKB-SubCell"/>
</dbReference>
<keyword evidence="4" id="KW-0863">Zinc-finger</keyword>
<evidence type="ECO:0000259" key="11">
    <source>
        <dbReference type="PROSITE" id="PS51030"/>
    </source>
</evidence>
<organism evidence="12 13">
    <name type="scientific">Acrobeloides nanus</name>
    <dbReference type="NCBI Taxonomy" id="290746"/>
    <lineage>
        <taxon>Eukaryota</taxon>
        <taxon>Metazoa</taxon>
        <taxon>Ecdysozoa</taxon>
        <taxon>Nematoda</taxon>
        <taxon>Chromadorea</taxon>
        <taxon>Rhabditida</taxon>
        <taxon>Tylenchina</taxon>
        <taxon>Cephalobomorpha</taxon>
        <taxon>Cephaloboidea</taxon>
        <taxon>Cephalobidae</taxon>
        <taxon>Acrobeloides</taxon>
    </lineage>
</organism>
<proteinExistence type="inferred from homology"/>
<dbReference type="GO" id="GO:0000978">
    <property type="term" value="F:RNA polymerase II cis-regulatory region sequence-specific DNA binding"/>
    <property type="evidence" value="ECO:0007669"/>
    <property type="project" value="InterPro"/>
</dbReference>
<keyword evidence="3" id="KW-0479">Metal-binding</keyword>
<dbReference type="SMART" id="SM00430">
    <property type="entry name" value="HOLI"/>
    <property type="match status" value="1"/>
</dbReference>
<dbReference type="SUPFAM" id="SSF57716">
    <property type="entry name" value="Glucocorticoid receptor-like (DNA-binding domain)"/>
    <property type="match status" value="1"/>
</dbReference>
<keyword evidence="12" id="KW-1185">Reference proteome</keyword>
<dbReference type="Pfam" id="PF00105">
    <property type="entry name" value="zf-C4"/>
    <property type="match status" value="1"/>
</dbReference>
<dbReference type="InterPro" id="IPR013088">
    <property type="entry name" value="Znf_NHR/GATA"/>
</dbReference>
<accession>A0A914DFV8</accession>
<dbReference type="SMART" id="SM00399">
    <property type="entry name" value="ZnF_C4"/>
    <property type="match status" value="1"/>
</dbReference>
<dbReference type="PRINTS" id="PR00047">
    <property type="entry name" value="STROIDFINGER"/>
</dbReference>
<dbReference type="InterPro" id="IPR000536">
    <property type="entry name" value="Nucl_hrmn_rcpt_lig-bd"/>
</dbReference>
<evidence type="ECO:0000256" key="5">
    <source>
        <dbReference type="ARBA" id="ARBA00022833"/>
    </source>
</evidence>
<reference evidence="13" key="1">
    <citation type="submission" date="2022-11" db="UniProtKB">
        <authorList>
            <consortium name="WormBaseParasite"/>
        </authorList>
    </citation>
    <scope>IDENTIFICATION</scope>
</reference>
<evidence type="ECO:0000256" key="9">
    <source>
        <dbReference type="ARBA" id="ARBA00023170"/>
    </source>
</evidence>
<evidence type="ECO:0000256" key="3">
    <source>
        <dbReference type="ARBA" id="ARBA00022723"/>
    </source>
</evidence>
<evidence type="ECO:0000313" key="13">
    <source>
        <dbReference type="WBParaSite" id="ACRNAN_scaffold2612.g19643.t1"/>
    </source>
</evidence>
<keyword evidence="7" id="KW-0238">DNA-binding</keyword>
<evidence type="ECO:0000313" key="12">
    <source>
        <dbReference type="Proteomes" id="UP000887540"/>
    </source>
</evidence>
<dbReference type="PROSITE" id="PS51030">
    <property type="entry name" value="NUCLEAR_REC_DBD_2"/>
    <property type="match status" value="1"/>
</dbReference>
<dbReference type="InterPro" id="IPR001628">
    <property type="entry name" value="Znf_hrmn_rcpt"/>
</dbReference>
<dbReference type="Proteomes" id="UP000887540">
    <property type="component" value="Unplaced"/>
</dbReference>
<dbReference type="PANTHER" id="PTHR45886:SF18">
    <property type="entry name" value="NR LBD DOMAIN-CONTAINING PROTEIN-RELATED"/>
    <property type="match status" value="1"/>
</dbReference>
<evidence type="ECO:0000256" key="7">
    <source>
        <dbReference type="ARBA" id="ARBA00023125"/>
    </source>
</evidence>
<sequence length="377" mass="44135">MTRKRKNSNIFKSCAVCEAPTQYSHYGVPSCFACKTFFRRIVLAEIRVQCKYNPTCDIFGGIICPSCRLDKCLLAGMNPRVIQFPSSAKAIESVDYLAERKQMLEEKYCQLPKVTTPTCINSSYCYEIDSLLYLEAKVRQLRESEYNPTFYFENIHEILEQPSELANSHKYEKPKNWPINMDNLRENYDYVFHELNTLSKRYKRNWLVVDIIITIETIKLLEYVAIINSELMEYFYAAQYRMNVLVYPDGFIPMKAITNSPDESREISQIEYKVYCQNENSIENANLNLVEYILLKSIIYCYSAIPGITEKGNRLLTEHRELYANLLLKYLQANMGEECPFLIEKYDAIQLHQDLLLAYPELQELQAKNFPLSQHLL</sequence>
<comment type="similarity">
    <text evidence="2">Belongs to the nuclear hormone receptor family.</text>
</comment>
<evidence type="ECO:0000256" key="8">
    <source>
        <dbReference type="ARBA" id="ARBA00023163"/>
    </source>
</evidence>
<evidence type="ECO:0000256" key="4">
    <source>
        <dbReference type="ARBA" id="ARBA00022771"/>
    </source>
</evidence>
<keyword evidence="9" id="KW-0675">Receptor</keyword>
<feature type="domain" description="Nuclear receptor" evidence="11">
    <location>
        <begin position="11"/>
        <end position="84"/>
    </location>
</feature>